<reference evidence="2 3" key="1">
    <citation type="submission" date="2023-10" db="EMBL/GenBank/DDBJ databases">
        <title>Chromosome-scale genome assembly provides insights into flower coloration mechanisms of Canna indica.</title>
        <authorList>
            <person name="Li C."/>
        </authorList>
    </citation>
    <scope>NUCLEOTIDE SEQUENCE [LARGE SCALE GENOMIC DNA]</scope>
    <source>
        <tissue evidence="2">Flower</tissue>
    </source>
</reference>
<dbReference type="EMBL" id="CP136895">
    <property type="protein sequence ID" value="WOL11419.1"/>
    <property type="molecule type" value="Genomic_DNA"/>
</dbReference>
<accession>A0AAQ3KND7</accession>
<dbReference type="Proteomes" id="UP001327560">
    <property type="component" value="Chromosome 6"/>
</dbReference>
<protein>
    <submittedName>
        <fullName evidence="2">Uncharacterized protein</fullName>
    </submittedName>
</protein>
<sequence>MAVEDGAQPHGEEEVEEKEEEARCSAIWGGRGGGEEGGGEEEEVHCAGGDHGCGGWCSAIGEKKKKKLKKREKEQVFLLETLSNYLNACPGYLDTISKKIALGVLQLMEEAYAVYNVDIQSKSGVTNGATVTDVLEYFILRDLYMFLETSLFTIIRDRESC</sequence>
<keyword evidence="3" id="KW-1185">Reference proteome</keyword>
<evidence type="ECO:0000256" key="1">
    <source>
        <dbReference type="SAM" id="MobiDB-lite"/>
    </source>
</evidence>
<proteinExistence type="predicted"/>
<dbReference type="AlphaFoldDB" id="A0AAQ3KND7"/>
<name>A0AAQ3KND7_9LILI</name>
<gene>
    <name evidence="2" type="ORF">Cni_G20181</name>
</gene>
<evidence type="ECO:0000313" key="3">
    <source>
        <dbReference type="Proteomes" id="UP001327560"/>
    </source>
</evidence>
<evidence type="ECO:0000313" key="2">
    <source>
        <dbReference type="EMBL" id="WOL11419.1"/>
    </source>
</evidence>
<feature type="region of interest" description="Disordered" evidence="1">
    <location>
        <begin position="1"/>
        <end position="43"/>
    </location>
</feature>
<organism evidence="2 3">
    <name type="scientific">Canna indica</name>
    <name type="common">Indian-shot</name>
    <dbReference type="NCBI Taxonomy" id="4628"/>
    <lineage>
        <taxon>Eukaryota</taxon>
        <taxon>Viridiplantae</taxon>
        <taxon>Streptophyta</taxon>
        <taxon>Embryophyta</taxon>
        <taxon>Tracheophyta</taxon>
        <taxon>Spermatophyta</taxon>
        <taxon>Magnoliopsida</taxon>
        <taxon>Liliopsida</taxon>
        <taxon>Zingiberales</taxon>
        <taxon>Cannaceae</taxon>
        <taxon>Canna</taxon>
    </lineage>
</organism>